<dbReference type="CDD" id="cd07896">
    <property type="entry name" value="Adenylation_kDNA_ligase_like"/>
    <property type="match status" value="1"/>
</dbReference>
<evidence type="ECO:0000256" key="3">
    <source>
        <dbReference type="ARBA" id="ARBA00022763"/>
    </source>
</evidence>
<feature type="non-terminal residue" evidence="5">
    <location>
        <position position="202"/>
    </location>
</feature>
<dbReference type="GO" id="GO:0006281">
    <property type="term" value="P:DNA repair"/>
    <property type="evidence" value="ECO:0007669"/>
    <property type="project" value="UniProtKB-KW"/>
</dbReference>
<sequence>MKDEYVQLAQVYRPEKHFIAGWLMSEKLDGIRFLWDGGVTRGMRVDSIPWANTAKDKSIRYASGLWSRYGKTITAPGWWLDQLPDVPLDGEGWTKRDDRQSLVSAVKKHTPVDEQWRKVTYKVFDSPAPEQWLKSRTINNQHCKMTIPPHAIKWYYDHGGKKGIGLNVHVFGRFNTQPGVLELAAQWPLPMMTSDIENEIRV</sequence>
<keyword evidence="4" id="KW-0234">DNA repair</keyword>
<keyword evidence="1" id="KW-0436">Ligase</keyword>
<dbReference type="GO" id="GO:0016874">
    <property type="term" value="F:ligase activity"/>
    <property type="evidence" value="ECO:0007669"/>
    <property type="project" value="UniProtKB-KW"/>
</dbReference>
<dbReference type="Gene3D" id="3.30.470.30">
    <property type="entry name" value="DNA ligase/mRNA capping enzyme"/>
    <property type="match status" value="1"/>
</dbReference>
<evidence type="ECO:0000256" key="1">
    <source>
        <dbReference type="ARBA" id="ARBA00022598"/>
    </source>
</evidence>
<dbReference type="PANTHER" id="PTHR47810:SF1">
    <property type="entry name" value="DNA LIGASE B"/>
    <property type="match status" value="1"/>
</dbReference>
<organism evidence="5">
    <name type="scientific">marine sediment metagenome</name>
    <dbReference type="NCBI Taxonomy" id="412755"/>
    <lineage>
        <taxon>unclassified sequences</taxon>
        <taxon>metagenomes</taxon>
        <taxon>ecological metagenomes</taxon>
    </lineage>
</organism>
<evidence type="ECO:0000313" key="5">
    <source>
        <dbReference type="EMBL" id="GAF67329.1"/>
    </source>
</evidence>
<proteinExistence type="predicted"/>
<dbReference type="PANTHER" id="PTHR47810">
    <property type="entry name" value="DNA LIGASE"/>
    <property type="match status" value="1"/>
</dbReference>
<dbReference type="EMBL" id="BARS01007536">
    <property type="protein sequence ID" value="GAF67329.1"/>
    <property type="molecule type" value="Genomic_DNA"/>
</dbReference>
<dbReference type="InterPro" id="IPR050326">
    <property type="entry name" value="NAD_dep_DNA_ligaseB"/>
</dbReference>
<reference evidence="5" key="1">
    <citation type="journal article" date="2014" name="Front. Microbiol.">
        <title>High frequency of phylogenetically diverse reductive dehalogenase-homologous genes in deep subseafloor sedimentary metagenomes.</title>
        <authorList>
            <person name="Kawai M."/>
            <person name="Futagami T."/>
            <person name="Toyoda A."/>
            <person name="Takaki Y."/>
            <person name="Nishi S."/>
            <person name="Hori S."/>
            <person name="Arai W."/>
            <person name="Tsubouchi T."/>
            <person name="Morono Y."/>
            <person name="Uchiyama I."/>
            <person name="Ito T."/>
            <person name="Fujiyama A."/>
            <person name="Inagaki F."/>
            <person name="Takami H."/>
        </authorList>
    </citation>
    <scope>NUCLEOTIDE SEQUENCE</scope>
    <source>
        <strain evidence="5">Expedition CK06-06</strain>
    </source>
</reference>
<keyword evidence="2" id="KW-0235">DNA replication</keyword>
<dbReference type="AlphaFoldDB" id="X0REG8"/>
<comment type="caution">
    <text evidence="5">The sequence shown here is derived from an EMBL/GenBank/DDBJ whole genome shotgun (WGS) entry which is preliminary data.</text>
</comment>
<protein>
    <recommendedName>
        <fullName evidence="6">ATP-dependent DNA ligase family profile domain-containing protein</fullName>
    </recommendedName>
</protein>
<evidence type="ECO:0000256" key="2">
    <source>
        <dbReference type="ARBA" id="ARBA00022705"/>
    </source>
</evidence>
<name>X0REG8_9ZZZZ</name>
<gene>
    <name evidence="5" type="ORF">S01H1_14480</name>
</gene>
<accession>X0REG8</accession>
<keyword evidence="3" id="KW-0227">DNA damage</keyword>
<evidence type="ECO:0000256" key="4">
    <source>
        <dbReference type="ARBA" id="ARBA00023204"/>
    </source>
</evidence>
<dbReference type="GO" id="GO:0006260">
    <property type="term" value="P:DNA replication"/>
    <property type="evidence" value="ECO:0007669"/>
    <property type="project" value="UniProtKB-KW"/>
</dbReference>
<evidence type="ECO:0008006" key="6">
    <source>
        <dbReference type="Google" id="ProtNLM"/>
    </source>
</evidence>
<dbReference type="SUPFAM" id="SSF56091">
    <property type="entry name" value="DNA ligase/mRNA capping enzyme, catalytic domain"/>
    <property type="match status" value="1"/>
</dbReference>